<dbReference type="AlphaFoldDB" id="A0AAN6EZU2"/>
<dbReference type="GO" id="GO:0047661">
    <property type="term" value="F:amino-acid racemase activity"/>
    <property type="evidence" value="ECO:0007669"/>
    <property type="project" value="InterPro"/>
</dbReference>
<feature type="compositionally biased region" description="Polar residues" evidence="2">
    <location>
        <begin position="20"/>
        <end position="38"/>
    </location>
</feature>
<gene>
    <name evidence="3" type="ORF">HRR80_002733</name>
</gene>
<dbReference type="InterPro" id="IPR015942">
    <property type="entry name" value="Asp/Glu/hydantoin_racemase"/>
</dbReference>
<dbReference type="PANTHER" id="PTHR28047">
    <property type="entry name" value="PROTEIN DCG1"/>
    <property type="match status" value="1"/>
</dbReference>
<proteinExistence type="inferred from homology"/>
<feature type="compositionally biased region" description="Low complexity" evidence="2">
    <location>
        <begin position="181"/>
        <end position="192"/>
    </location>
</feature>
<dbReference type="Gene3D" id="3.40.50.12500">
    <property type="match status" value="1"/>
</dbReference>
<feature type="region of interest" description="Disordered" evidence="2">
    <location>
        <begin position="1"/>
        <end position="262"/>
    </location>
</feature>
<feature type="compositionally biased region" description="Low complexity" evidence="2">
    <location>
        <begin position="43"/>
        <end position="58"/>
    </location>
</feature>
<accession>A0AAN6EZU2</accession>
<feature type="compositionally biased region" description="Low complexity" evidence="2">
    <location>
        <begin position="234"/>
        <end position="249"/>
    </location>
</feature>
<dbReference type="PANTHER" id="PTHR28047:SF6">
    <property type="entry name" value="CN HYDROLASE DOMAIN-CONTAINING PROTEIN"/>
    <property type="match status" value="1"/>
</dbReference>
<dbReference type="InterPro" id="IPR053714">
    <property type="entry name" value="Iso_Racemase_Enz_sf"/>
</dbReference>
<feature type="compositionally biased region" description="Polar residues" evidence="2">
    <location>
        <begin position="250"/>
        <end position="262"/>
    </location>
</feature>
<evidence type="ECO:0000313" key="3">
    <source>
        <dbReference type="EMBL" id="KAJ8994238.1"/>
    </source>
</evidence>
<dbReference type="EMBL" id="JAJGCB010000003">
    <property type="protein sequence ID" value="KAJ8994238.1"/>
    <property type="molecule type" value="Genomic_DNA"/>
</dbReference>
<name>A0AAN6EZU2_EXODE</name>
<feature type="compositionally biased region" description="Polar residues" evidence="2">
    <location>
        <begin position="109"/>
        <end position="133"/>
    </location>
</feature>
<evidence type="ECO:0000256" key="2">
    <source>
        <dbReference type="SAM" id="MobiDB-lite"/>
    </source>
</evidence>
<sequence length="525" mass="55907">MVDFAQTPSPALHPSPPAIEQTQSHLESQFQPRSQSEFQLDHPLSLRPGGASSGSSSPIPSPPQPDHPLLSGEPSRESSMSSYQSPPLQRQRSPPDATMNMNMNMANNYSGRFPSQNYPPQSPTNEPGSSSGNPYVEGSSSQAQPQSQSQSQSGSRSRSRSSTIGQSYPVALQPPMPNSPPQTQTQPIQPQPLFAQHSGSPSNQAAKSSRPVSRSAQSNNPMAMMQGGLGGPVSNGAAAAGPSSRPGPSTNTRSPFSTPVTALSRQRPYQLLLINPCSTRSVTESCLTSIRPIIPTGIEVTGYTAPYPAPTAIESATDAIMSTEAVLRDLAKHAASNGETVQNYDGMIVACFSKHPLIDALRESYDVPVIGIMEASLYVARMLGGRFGIVATAQRSKIMNDDQVASYGLSHFYVGSESTHLGVLELLESRPREEVAKRIAHASRSLVGKGADTILLGSAGMADMMRAAKDAVRDEDGRRTVNIIDPVEAGIMMMASLVGMGIPTSKKGLYKGEKEARRTRGQNWL</sequence>
<comment type="caution">
    <text evidence="3">The sequence shown here is derived from an EMBL/GenBank/DDBJ whole genome shotgun (WGS) entry which is preliminary data.</text>
</comment>
<reference evidence="3" key="1">
    <citation type="submission" date="2023-01" db="EMBL/GenBank/DDBJ databases">
        <title>Exophiala dermititidis isolated from Cystic Fibrosis Patient.</title>
        <authorList>
            <person name="Kurbessoian T."/>
            <person name="Crocker A."/>
            <person name="Murante D."/>
            <person name="Hogan D.A."/>
            <person name="Stajich J.E."/>
        </authorList>
    </citation>
    <scope>NUCLEOTIDE SEQUENCE</scope>
    <source>
        <strain evidence="3">Ex8</strain>
    </source>
</reference>
<protein>
    <submittedName>
        <fullName evidence="3">Uncharacterized protein</fullName>
    </submittedName>
</protein>
<feature type="compositionally biased region" description="Low complexity" evidence="2">
    <location>
        <begin position="67"/>
        <end position="108"/>
    </location>
</feature>
<organism evidence="3 4">
    <name type="scientific">Exophiala dermatitidis</name>
    <name type="common">Black yeast-like fungus</name>
    <name type="synonym">Wangiella dermatitidis</name>
    <dbReference type="NCBI Taxonomy" id="5970"/>
    <lineage>
        <taxon>Eukaryota</taxon>
        <taxon>Fungi</taxon>
        <taxon>Dikarya</taxon>
        <taxon>Ascomycota</taxon>
        <taxon>Pezizomycotina</taxon>
        <taxon>Eurotiomycetes</taxon>
        <taxon>Chaetothyriomycetidae</taxon>
        <taxon>Chaetothyriales</taxon>
        <taxon>Herpotrichiellaceae</taxon>
        <taxon>Exophiala</taxon>
    </lineage>
</organism>
<dbReference type="Pfam" id="PF01177">
    <property type="entry name" value="Asp_Glu_race"/>
    <property type="match status" value="1"/>
</dbReference>
<dbReference type="Proteomes" id="UP001161757">
    <property type="component" value="Unassembled WGS sequence"/>
</dbReference>
<comment type="similarity">
    <text evidence="1">Belongs to the HyuE racemase family.</text>
</comment>
<evidence type="ECO:0000256" key="1">
    <source>
        <dbReference type="ARBA" id="ARBA00038414"/>
    </source>
</evidence>
<feature type="compositionally biased region" description="Low complexity" evidence="2">
    <location>
        <begin position="138"/>
        <end position="167"/>
    </location>
</feature>
<evidence type="ECO:0000313" key="4">
    <source>
        <dbReference type="Proteomes" id="UP001161757"/>
    </source>
</evidence>
<feature type="compositionally biased region" description="Polar residues" evidence="2">
    <location>
        <begin position="197"/>
        <end position="221"/>
    </location>
</feature>
<dbReference type="InterPro" id="IPR052186">
    <property type="entry name" value="Hydantoin_racemase-like"/>
</dbReference>